<dbReference type="SUPFAM" id="SSF48371">
    <property type="entry name" value="ARM repeat"/>
    <property type="match status" value="1"/>
</dbReference>
<dbReference type="KEGG" id="fgi:OP10G_4650"/>
<dbReference type="EMBL" id="CP007139">
    <property type="protein sequence ID" value="AIE88018.1"/>
    <property type="molecule type" value="Genomic_DNA"/>
</dbReference>
<dbReference type="AlphaFoldDB" id="A0A068NWY1"/>
<protein>
    <recommendedName>
        <fullName evidence="4">HEAT repeat domain-containing protein</fullName>
    </recommendedName>
</protein>
<dbReference type="Pfam" id="PF13646">
    <property type="entry name" value="HEAT_2"/>
    <property type="match status" value="1"/>
</dbReference>
<dbReference type="InterPro" id="IPR016024">
    <property type="entry name" value="ARM-type_fold"/>
</dbReference>
<keyword evidence="3" id="KW-1185">Reference proteome</keyword>
<dbReference type="eggNOG" id="COG1413">
    <property type="taxonomic scope" value="Bacteria"/>
</dbReference>
<keyword evidence="1" id="KW-0732">Signal</keyword>
<evidence type="ECO:0000313" key="3">
    <source>
        <dbReference type="Proteomes" id="UP000027982"/>
    </source>
</evidence>
<sequence length="853" mass="88297">MIRLFALAVLLLLPLASFAQLTADERKAIGDALYLRNLTTKDLEFVRRSKGSKPVLPSVAEAIDRPLESADALMKLHRLAGEFPSGTLAVALAQLQAPAFSEVKGAGITLPDSVPGALRGPVGELVNAIGAANAEIRAVVAPLSPEEKRMLIDTLPQMAAGKAGQLSFVRGAPSSREVVDSLLAKIDLKRLLAASGTLSAVVEAQIPALRAADPALITRPIQFQVGAVPVEIAGAGADLHTQAVSGLCIDLGGNDSYTGRYGGGALTASVLIDLGGDDDYQVGDLSVGAGLLGIGLAYDLGGHDRFHGKSLCFGAGMAGVGALVKMGGDDDYSSETMSQGFGMLGLGLLIDTQGNDRHRIAGMGEGMGTERGLGWLIDRDGGDTYVSTGAFAQGSGRGGIGLLTDLAGDDTYTGTSGCQAAGEAEGLGSLFDASGRDTYTCDHEGTGFADGGAAYFFDLAGDDIYAARGGACHGAAQSRGVTIFLDREGDDIYAAGAGRPALAYDESVALFLDGAGQDRYTNSPGGAVGGRKGEALGVFIDAGGQDNYADGLVDGSARVDSDGAVAYDVFAFPTGPVQKVPRPGTIPNPGDDAIDQLLLEGASDQLIGIGLPAFRRILDKHLSSANADRMDFLSRLGKAIGEPAKGAVAAKLRDPNECELGRLLQLVSMLSVQAAEDRVAELVKKPEFQRQAVEAAGVLRLSRVVSDIVPLTGSADRDLVLTAILALERIGDQSAIPAARSLLKNPDLPTRRSAMRLLAQFSASAVIAAEELLAEKSERDQRTGIELLGMTGTDDSLLRASKYLSGGSPGLRIQAMIAVQGRCPVSARPMLAELRNDPDPLVRAVAMRIDPGR</sequence>
<accession>A0A068NWY1</accession>
<name>A0A068NWY1_FIMGI</name>
<dbReference type="Proteomes" id="UP000027982">
    <property type="component" value="Chromosome"/>
</dbReference>
<dbReference type="InterPro" id="IPR011989">
    <property type="entry name" value="ARM-like"/>
</dbReference>
<dbReference type="STRING" id="661478.OP10G_4650"/>
<dbReference type="HOGENOM" id="CLU_334578_0_0_0"/>
<feature type="chain" id="PRO_5001651956" description="HEAT repeat domain-containing protein" evidence="1">
    <location>
        <begin position="20"/>
        <end position="853"/>
    </location>
</feature>
<proteinExistence type="predicted"/>
<evidence type="ECO:0000313" key="2">
    <source>
        <dbReference type="EMBL" id="AIE88018.1"/>
    </source>
</evidence>
<dbReference type="Gene3D" id="1.25.10.10">
    <property type="entry name" value="Leucine-rich Repeat Variant"/>
    <property type="match status" value="1"/>
</dbReference>
<feature type="signal peptide" evidence="1">
    <location>
        <begin position="1"/>
        <end position="19"/>
    </location>
</feature>
<dbReference type="OrthoDB" id="9758917at2"/>
<organism evidence="2 3">
    <name type="scientific">Fimbriimonas ginsengisoli Gsoil 348</name>
    <dbReference type="NCBI Taxonomy" id="661478"/>
    <lineage>
        <taxon>Bacteria</taxon>
        <taxon>Bacillati</taxon>
        <taxon>Armatimonadota</taxon>
        <taxon>Fimbriimonadia</taxon>
        <taxon>Fimbriimonadales</taxon>
        <taxon>Fimbriimonadaceae</taxon>
        <taxon>Fimbriimonas</taxon>
    </lineage>
</organism>
<gene>
    <name evidence="2" type="ORF">OP10G_4650</name>
</gene>
<reference evidence="2 3" key="1">
    <citation type="journal article" date="2014" name="PLoS ONE">
        <title>The first complete genome sequence of the class fimbriimonadia in the phylum armatimonadetes.</title>
        <authorList>
            <person name="Hu Z.Y."/>
            <person name="Wang Y.Z."/>
            <person name="Im W.T."/>
            <person name="Wang S.Y."/>
            <person name="Zhao G.P."/>
            <person name="Zheng H.J."/>
            <person name="Quan Z.X."/>
        </authorList>
    </citation>
    <scope>NUCLEOTIDE SEQUENCE [LARGE SCALE GENOMIC DNA]</scope>
    <source>
        <strain evidence="2">Gsoil 348</strain>
    </source>
</reference>
<dbReference type="RefSeq" id="WP_025228112.1">
    <property type="nucleotide sequence ID" value="NZ_CP007139.1"/>
</dbReference>
<evidence type="ECO:0008006" key="4">
    <source>
        <dbReference type="Google" id="ProtNLM"/>
    </source>
</evidence>
<evidence type="ECO:0000256" key="1">
    <source>
        <dbReference type="SAM" id="SignalP"/>
    </source>
</evidence>